<dbReference type="PANTHER" id="PTHR43330:SF27">
    <property type="entry name" value="METHIONINE AMINOPEPTIDASE"/>
    <property type="match status" value="1"/>
</dbReference>
<dbReference type="GO" id="GO:0046872">
    <property type="term" value="F:metal ion binding"/>
    <property type="evidence" value="ECO:0007669"/>
    <property type="project" value="UniProtKB-UniRule"/>
</dbReference>
<sequence length="249" mass="26500">MAIAIKTPQEIEKMRASGRILRQVHIAVEAAVKPGATTMDLERVAEAKIRELGGKPAFKGYNDYPCCLCTSVNNEVIHGIPSEKKVLQEGDIVSVDCGVILEGYYSDAAGTYPVGKISPETRKLLDVTKASLEQAIQEVRVGGTVGDIGAVVQEICEAEGYGVVKDFVGHGIGKNMHEDPQVPNYGKRGKGTKLKAGMVLAIEPMINAGTADVKVLKDGWTAVTIDGSMSAHFEHTVAVTKDGPVVLTQ</sequence>
<dbReference type="GO" id="GO:0004239">
    <property type="term" value="F:initiator methionyl aminopeptidase activity"/>
    <property type="evidence" value="ECO:0007669"/>
    <property type="project" value="UniProtKB-UniRule"/>
</dbReference>
<dbReference type="Gene3D" id="3.90.230.10">
    <property type="entry name" value="Creatinase/methionine aminopeptidase superfamily"/>
    <property type="match status" value="1"/>
</dbReference>
<comment type="similarity">
    <text evidence="6">Belongs to the peptidase M24A family. Methionine aminopeptidase type 1 subfamily.</text>
</comment>
<dbReference type="GO" id="GO:0070006">
    <property type="term" value="F:metalloaminopeptidase activity"/>
    <property type="evidence" value="ECO:0007669"/>
    <property type="project" value="UniProtKB-UniRule"/>
</dbReference>
<reference evidence="10" key="1">
    <citation type="submission" date="2016-10" db="EMBL/GenBank/DDBJ databases">
        <authorList>
            <person name="Varghese N."/>
            <person name="Submissions S."/>
        </authorList>
    </citation>
    <scope>NUCLEOTIDE SEQUENCE [LARGE SCALE GENOMIC DNA]</scope>
    <source>
        <strain evidence="10">GAS232</strain>
    </source>
</reference>
<feature type="binding site" evidence="6">
    <location>
        <position position="234"/>
    </location>
    <ligand>
        <name>a divalent metal cation</name>
        <dbReference type="ChEBI" id="CHEBI:60240"/>
        <label>2</label>
        <note>catalytic</note>
    </ligand>
</feature>
<evidence type="ECO:0000256" key="6">
    <source>
        <dbReference type="HAMAP-Rule" id="MF_01974"/>
    </source>
</evidence>
<keyword evidence="3 6" id="KW-0645">Protease</keyword>
<dbReference type="EC" id="3.4.11.18" evidence="6 7"/>
<dbReference type="InterPro" id="IPR002467">
    <property type="entry name" value="Pept_M24A_MAP1"/>
</dbReference>
<dbReference type="Proteomes" id="UP000182427">
    <property type="component" value="Chromosome I"/>
</dbReference>
<keyword evidence="5 6" id="KW-0378">Hydrolase</keyword>
<comment type="function">
    <text evidence="1 6">Removes the N-terminal methionine from nascent proteins. The N-terminal methionine is often cleaved when the second residue in the primary sequence is small and uncharged (Met-Ala-, Cys, Gly, Pro, Ser, Thr, or Val). Requires deformylation of the N(alpha)-formylated initiator methionine before it can be hydrolyzed.</text>
</comment>
<evidence type="ECO:0000259" key="8">
    <source>
        <dbReference type="Pfam" id="PF00557"/>
    </source>
</evidence>
<feature type="binding site" evidence="6">
    <location>
        <position position="203"/>
    </location>
    <ligand>
        <name>a divalent metal cation</name>
        <dbReference type="ChEBI" id="CHEBI:60240"/>
        <label>2</label>
        <note>catalytic</note>
    </ligand>
</feature>
<dbReference type="AlphaFoldDB" id="A0A1G7F885"/>
<name>A0A1G7F885_9BACT</name>
<keyword evidence="2 6" id="KW-0031">Aminopeptidase</keyword>
<feature type="binding site" evidence="6">
    <location>
        <position position="96"/>
    </location>
    <ligand>
        <name>a divalent metal cation</name>
        <dbReference type="ChEBI" id="CHEBI:60240"/>
        <label>1</label>
    </ligand>
</feature>
<feature type="binding site" evidence="6">
    <location>
        <position position="78"/>
    </location>
    <ligand>
        <name>substrate</name>
    </ligand>
</feature>
<dbReference type="RefSeq" id="WP_083343539.1">
    <property type="nucleotide sequence ID" value="NZ_LT629690.1"/>
</dbReference>
<keyword evidence="4 6" id="KW-0479">Metal-binding</keyword>
<organism evidence="9 10">
    <name type="scientific">Terriglobus roseus</name>
    <dbReference type="NCBI Taxonomy" id="392734"/>
    <lineage>
        <taxon>Bacteria</taxon>
        <taxon>Pseudomonadati</taxon>
        <taxon>Acidobacteriota</taxon>
        <taxon>Terriglobia</taxon>
        <taxon>Terriglobales</taxon>
        <taxon>Acidobacteriaceae</taxon>
        <taxon>Terriglobus</taxon>
    </lineage>
</organism>
<evidence type="ECO:0000256" key="7">
    <source>
        <dbReference type="RuleBase" id="RU003653"/>
    </source>
</evidence>
<dbReference type="PANTHER" id="PTHR43330">
    <property type="entry name" value="METHIONINE AMINOPEPTIDASE"/>
    <property type="match status" value="1"/>
</dbReference>
<dbReference type="PROSITE" id="PS00680">
    <property type="entry name" value="MAP_1"/>
    <property type="match status" value="1"/>
</dbReference>
<evidence type="ECO:0000256" key="3">
    <source>
        <dbReference type="ARBA" id="ARBA00022670"/>
    </source>
</evidence>
<proteinExistence type="inferred from homology"/>
<comment type="catalytic activity">
    <reaction evidence="6 7">
        <text>Release of N-terminal amino acids, preferentially methionine, from peptides and arylamides.</text>
        <dbReference type="EC" id="3.4.11.18"/>
    </reaction>
</comment>
<dbReference type="NCBIfam" id="TIGR00500">
    <property type="entry name" value="met_pdase_I"/>
    <property type="match status" value="1"/>
</dbReference>
<comment type="cofactor">
    <cofactor evidence="6">
        <name>Co(2+)</name>
        <dbReference type="ChEBI" id="CHEBI:48828"/>
    </cofactor>
    <cofactor evidence="6">
        <name>Zn(2+)</name>
        <dbReference type="ChEBI" id="CHEBI:29105"/>
    </cofactor>
    <cofactor evidence="6">
        <name>Mn(2+)</name>
        <dbReference type="ChEBI" id="CHEBI:29035"/>
    </cofactor>
    <cofactor evidence="6">
        <name>Fe(2+)</name>
        <dbReference type="ChEBI" id="CHEBI:29033"/>
    </cofactor>
    <text evidence="6">Binds 2 divalent metal cations per subunit. Has a high-affinity and a low affinity metal-binding site. The true nature of the physiological cofactor is under debate. The enzyme is active with cobalt, zinc, manganese or divalent iron ions. Most likely, methionine aminopeptidases function as mononuclear Fe(2+)-metalloproteases under physiological conditions, and the catalytically relevant metal-binding site has been assigned to the histidine-containing high-affinity site.</text>
</comment>
<dbReference type="InterPro" id="IPR000994">
    <property type="entry name" value="Pept_M24"/>
</dbReference>
<evidence type="ECO:0000313" key="9">
    <source>
        <dbReference type="EMBL" id="SDE72117.1"/>
    </source>
</evidence>
<dbReference type="InterPro" id="IPR036005">
    <property type="entry name" value="Creatinase/aminopeptidase-like"/>
</dbReference>
<dbReference type="HAMAP" id="MF_01974">
    <property type="entry name" value="MetAP_1"/>
    <property type="match status" value="1"/>
</dbReference>
<dbReference type="OrthoDB" id="9802055at2"/>
<feature type="binding site" evidence="6">
    <location>
        <position position="234"/>
    </location>
    <ligand>
        <name>a divalent metal cation</name>
        <dbReference type="ChEBI" id="CHEBI:60240"/>
        <label>1</label>
    </ligand>
</feature>
<evidence type="ECO:0000256" key="4">
    <source>
        <dbReference type="ARBA" id="ARBA00022723"/>
    </source>
</evidence>
<feature type="domain" description="Peptidase M24" evidence="8">
    <location>
        <begin position="12"/>
        <end position="241"/>
    </location>
</feature>
<evidence type="ECO:0000313" key="10">
    <source>
        <dbReference type="Proteomes" id="UP000182427"/>
    </source>
</evidence>
<evidence type="ECO:0000256" key="1">
    <source>
        <dbReference type="ARBA" id="ARBA00002521"/>
    </source>
</evidence>
<dbReference type="CDD" id="cd01086">
    <property type="entry name" value="MetAP1"/>
    <property type="match status" value="1"/>
</dbReference>
<dbReference type="GO" id="GO:0005829">
    <property type="term" value="C:cytosol"/>
    <property type="evidence" value="ECO:0007669"/>
    <property type="project" value="TreeGrafter"/>
</dbReference>
<keyword evidence="10" id="KW-1185">Reference proteome</keyword>
<feature type="binding site" evidence="6">
    <location>
        <position position="170"/>
    </location>
    <ligand>
        <name>a divalent metal cation</name>
        <dbReference type="ChEBI" id="CHEBI:60240"/>
        <label>2</label>
        <note>catalytic</note>
    </ligand>
</feature>
<feature type="binding site" evidence="6">
    <location>
        <position position="107"/>
    </location>
    <ligand>
        <name>a divalent metal cation</name>
        <dbReference type="ChEBI" id="CHEBI:60240"/>
        <label>2</label>
        <note>catalytic</note>
    </ligand>
</feature>
<accession>A0A1G7F885</accession>
<feature type="binding site" evidence="6">
    <location>
        <position position="107"/>
    </location>
    <ligand>
        <name>a divalent metal cation</name>
        <dbReference type="ChEBI" id="CHEBI:60240"/>
        <label>1</label>
    </ligand>
</feature>
<evidence type="ECO:0000256" key="5">
    <source>
        <dbReference type="ARBA" id="ARBA00022801"/>
    </source>
</evidence>
<dbReference type="Pfam" id="PF00557">
    <property type="entry name" value="Peptidase_M24"/>
    <property type="match status" value="1"/>
</dbReference>
<evidence type="ECO:0000256" key="2">
    <source>
        <dbReference type="ARBA" id="ARBA00022438"/>
    </source>
</evidence>
<dbReference type="PRINTS" id="PR00599">
    <property type="entry name" value="MAPEPTIDASE"/>
</dbReference>
<gene>
    <name evidence="6" type="primary">map</name>
    <name evidence="9" type="ORF">SAMN05444167_0249</name>
</gene>
<dbReference type="EMBL" id="LT629690">
    <property type="protein sequence ID" value="SDE72117.1"/>
    <property type="molecule type" value="Genomic_DNA"/>
</dbReference>
<dbReference type="GO" id="GO:0006508">
    <property type="term" value="P:proteolysis"/>
    <property type="evidence" value="ECO:0007669"/>
    <property type="project" value="UniProtKB-KW"/>
</dbReference>
<dbReference type="SUPFAM" id="SSF55920">
    <property type="entry name" value="Creatinase/aminopeptidase"/>
    <property type="match status" value="1"/>
</dbReference>
<dbReference type="InterPro" id="IPR001714">
    <property type="entry name" value="Pept_M24_MAP"/>
</dbReference>
<comment type="subunit">
    <text evidence="6">Monomer.</text>
</comment>
<feature type="binding site" evidence="6">
    <location>
        <position position="177"/>
    </location>
    <ligand>
        <name>substrate</name>
    </ligand>
</feature>
<protein>
    <recommendedName>
        <fullName evidence="6 7">Methionine aminopeptidase</fullName>
        <shortName evidence="6">MAP</shortName>
        <shortName evidence="6">MetAP</shortName>
        <ecNumber evidence="6 7">3.4.11.18</ecNumber>
    </recommendedName>
    <alternativeName>
        <fullName evidence="6">Peptidase M</fullName>
    </alternativeName>
</protein>